<evidence type="ECO:0000259" key="15">
    <source>
        <dbReference type="PROSITE" id="PS51880"/>
    </source>
</evidence>
<feature type="domain" description="Aminoacyl-transfer RNA synthetases class-II family profile" evidence="14">
    <location>
        <begin position="521"/>
        <end position="881"/>
    </location>
</feature>
<comment type="caution">
    <text evidence="16">The sequence shown here is derived from an EMBL/GenBank/DDBJ whole genome shotgun (WGS) entry which is preliminary data.</text>
</comment>
<name>A0A2C6L9A6_9APIC</name>
<evidence type="ECO:0000256" key="3">
    <source>
        <dbReference type="ARBA" id="ARBA00013163"/>
    </source>
</evidence>
<reference evidence="16 17" key="1">
    <citation type="journal article" date="2017" name="Int. J. Parasitol.">
        <title>The genome of the protozoan parasite Cystoisospora suis and a reverse vaccinology approach to identify vaccine candidates.</title>
        <authorList>
            <person name="Palmieri N."/>
            <person name="Shrestha A."/>
            <person name="Ruttkowski B."/>
            <person name="Beck T."/>
            <person name="Vogl C."/>
            <person name="Tomley F."/>
            <person name="Blake D.P."/>
            <person name="Joachim A."/>
        </authorList>
    </citation>
    <scope>NUCLEOTIDE SEQUENCE [LARGE SCALE GENOMIC DNA]</scope>
    <source>
        <strain evidence="16 17">Wien I</strain>
    </source>
</reference>
<dbReference type="InterPro" id="IPR012675">
    <property type="entry name" value="Beta-grasp_dom_sf"/>
</dbReference>
<evidence type="ECO:0000256" key="8">
    <source>
        <dbReference type="ARBA" id="ARBA00022917"/>
    </source>
</evidence>
<dbReference type="OrthoDB" id="5423599at2759"/>
<dbReference type="Gene3D" id="3.40.50.800">
    <property type="entry name" value="Anticodon-binding domain"/>
    <property type="match status" value="1"/>
</dbReference>
<dbReference type="CDD" id="cd00860">
    <property type="entry name" value="ThrRS_anticodon"/>
    <property type="match status" value="1"/>
</dbReference>
<dbReference type="PANTHER" id="PTHR11451">
    <property type="entry name" value="THREONINE-TRNA LIGASE"/>
    <property type="match status" value="1"/>
</dbReference>
<dbReference type="InterPro" id="IPR036621">
    <property type="entry name" value="Anticodon-bd_dom_sf"/>
</dbReference>
<dbReference type="FunFam" id="3.30.930.10:FF:000019">
    <property type="entry name" value="Threonine--tRNA ligase"/>
    <property type="match status" value="1"/>
</dbReference>
<organism evidence="16 17">
    <name type="scientific">Cystoisospora suis</name>
    <dbReference type="NCBI Taxonomy" id="483139"/>
    <lineage>
        <taxon>Eukaryota</taxon>
        <taxon>Sar</taxon>
        <taxon>Alveolata</taxon>
        <taxon>Apicomplexa</taxon>
        <taxon>Conoidasida</taxon>
        <taxon>Coccidia</taxon>
        <taxon>Eucoccidiorida</taxon>
        <taxon>Eimeriorina</taxon>
        <taxon>Sarcocystidae</taxon>
        <taxon>Cystoisospora</taxon>
    </lineage>
</organism>
<evidence type="ECO:0000256" key="6">
    <source>
        <dbReference type="ARBA" id="ARBA00022741"/>
    </source>
</evidence>
<dbReference type="SUPFAM" id="SSF52954">
    <property type="entry name" value="Class II aaRS ABD-related"/>
    <property type="match status" value="1"/>
</dbReference>
<dbReference type="Proteomes" id="UP000221165">
    <property type="component" value="Unassembled WGS sequence"/>
</dbReference>
<dbReference type="FunFam" id="3.30.980.10:FF:000005">
    <property type="entry name" value="Threonyl-tRNA synthetase, mitochondrial"/>
    <property type="match status" value="1"/>
</dbReference>
<evidence type="ECO:0000313" key="16">
    <source>
        <dbReference type="EMBL" id="PHJ24018.1"/>
    </source>
</evidence>
<evidence type="ECO:0000259" key="14">
    <source>
        <dbReference type="PROSITE" id="PS50862"/>
    </source>
</evidence>
<dbReference type="InterPro" id="IPR033728">
    <property type="entry name" value="ThrRS_core"/>
</dbReference>
<proteinExistence type="inferred from homology"/>
<feature type="compositionally biased region" description="Basic and acidic residues" evidence="13">
    <location>
        <begin position="794"/>
        <end position="817"/>
    </location>
</feature>
<dbReference type="InterPro" id="IPR006195">
    <property type="entry name" value="aa-tRNA-synth_II"/>
</dbReference>
<feature type="region of interest" description="Disordered" evidence="13">
    <location>
        <begin position="758"/>
        <end position="835"/>
    </location>
</feature>
<dbReference type="SUPFAM" id="SSF55681">
    <property type="entry name" value="Class II aaRS and biotin synthetases"/>
    <property type="match status" value="1"/>
</dbReference>
<dbReference type="GO" id="GO:0006435">
    <property type="term" value="P:threonyl-tRNA aminoacylation"/>
    <property type="evidence" value="ECO:0007669"/>
    <property type="project" value="InterPro"/>
</dbReference>
<sequence length="999" mass="113455">MFPRFLRCSSRVDLASSLYFNLYKVEGHWRSDRNVPAVSSFCVRKISRFAYFSCPPIPPVKAFQSFFLTPRNLLNVSRLSHVGDSTYQKVSLTFYRSFSLSSLSLSCQLSPRCTYAIPPLNRLRSSLISCTSLCQRLRFSSSSPSSRFAMATTASSSSAPRRAEKGTVQALSTEEKIGDPNFHVCKDAPFIKRRLEVFSELYEKQQKALDEKPKVPIFVELPDGSKKEGTSFVTSPFDIAMEISKGLAEASLIAKVMYSDTGVGLDSGVVAADDEEEEDEGDECCGSLQEEKKENWILWDMKRPLEGNCKLQLLKFDSDEAKHVFWHSSAHILGQAMEAEYGAQLTVGPALTCGFYYDAYLGNEFLTEASYEVIEKQALRIIKENQPFERLVCSKQDALRLFQDNPFKVQLISSKVPEAGLTTVYRCGDLIDLCRGPHLPSTGKVKAFRITKHSASYWLGKTHLDSLQRVYGVSFPDTKQLKEYLKLLEEAKKRDHRLLGSNLHLFFFDTNVSPGSCFWLPDGAKVYNKLCDFMRQEYKVRGFQEVISPNIFSCDLWKISGHYQNYKENMYLFDVEGKEWGLKPMNCPGHCIMFKHLAPSYKQLPLRLADFGVLHRNEISGSLTGLTRVRRFQQDDAHIFCRMDQIKQEVFDALSFLFFVYEQFGFSFELYLSTRPKKALGDLHVWNQAETALKEALDSIGKPWSLNPGDGAFYGPKIDIKLFDALKRSHQCGTIQLDFQLPIRFNLQYRTQDEAISNRHAVGGRGDENDGNGKGEGEEEEEKTEGGKKKKETKRQEGEEHTNNGVVHGKEAGDEHSHHHHHHANGVNISNHKDSEKKEEIFVEQPLRPGMARPVIIHRAILGSIERMCAVLIEHTAGKLPFWLSPRQCIVLPISDKVNDYATSVRDTLHAFGYEVGLDLSDNTVNKKIREAQLQQWNYLLVVGEKERGDKTVTVRDRADPEHQKVLSMEELIKLFESQGMPNSKKTLTLDSWKQVSQS</sequence>
<keyword evidence="7" id="KW-0067">ATP-binding</keyword>
<dbReference type="NCBIfam" id="TIGR00418">
    <property type="entry name" value="thrS"/>
    <property type="match status" value="1"/>
</dbReference>
<dbReference type="GO" id="GO:0005739">
    <property type="term" value="C:mitochondrion"/>
    <property type="evidence" value="ECO:0007669"/>
    <property type="project" value="TreeGrafter"/>
</dbReference>
<evidence type="ECO:0000313" key="17">
    <source>
        <dbReference type="Proteomes" id="UP000221165"/>
    </source>
</evidence>
<dbReference type="GO" id="GO:0004829">
    <property type="term" value="F:threonine-tRNA ligase activity"/>
    <property type="evidence" value="ECO:0007669"/>
    <property type="project" value="UniProtKB-EC"/>
</dbReference>
<dbReference type="Pfam" id="PF02824">
    <property type="entry name" value="TGS"/>
    <property type="match status" value="1"/>
</dbReference>
<evidence type="ECO:0000256" key="12">
    <source>
        <dbReference type="ARBA" id="ARBA00072369"/>
    </source>
</evidence>
<dbReference type="InterPro" id="IPR012947">
    <property type="entry name" value="tRNA_SAD"/>
</dbReference>
<dbReference type="PROSITE" id="PS51880">
    <property type="entry name" value="TGS"/>
    <property type="match status" value="1"/>
</dbReference>
<dbReference type="Gene3D" id="3.30.980.10">
    <property type="entry name" value="Threonyl-trna Synthetase, Chain A, domain 2"/>
    <property type="match status" value="1"/>
</dbReference>
<dbReference type="VEuPathDB" id="ToxoDB:CSUI_002129"/>
<dbReference type="GO" id="GO:0005524">
    <property type="term" value="F:ATP binding"/>
    <property type="evidence" value="ECO:0007669"/>
    <property type="project" value="UniProtKB-KW"/>
</dbReference>
<dbReference type="Gene3D" id="3.10.20.30">
    <property type="match status" value="1"/>
</dbReference>
<keyword evidence="8" id="KW-0648">Protein biosynthesis</keyword>
<accession>A0A2C6L9A6</accession>
<gene>
    <name evidence="16" type="ORF">CSUI_002129</name>
</gene>
<evidence type="ECO:0000256" key="1">
    <source>
        <dbReference type="ARBA" id="ARBA00004496"/>
    </source>
</evidence>
<feature type="compositionally biased region" description="Basic and acidic residues" evidence="13">
    <location>
        <begin position="765"/>
        <end position="776"/>
    </location>
</feature>
<dbReference type="EC" id="6.1.1.3" evidence="3"/>
<evidence type="ECO:0000256" key="2">
    <source>
        <dbReference type="ARBA" id="ARBA00008226"/>
    </source>
</evidence>
<evidence type="ECO:0000256" key="11">
    <source>
        <dbReference type="ARBA" id="ARBA00049515"/>
    </source>
</evidence>
<evidence type="ECO:0000256" key="7">
    <source>
        <dbReference type="ARBA" id="ARBA00022840"/>
    </source>
</evidence>
<evidence type="ECO:0000256" key="13">
    <source>
        <dbReference type="SAM" id="MobiDB-lite"/>
    </source>
</evidence>
<comment type="similarity">
    <text evidence="2">Belongs to the class-II aminoacyl-tRNA synthetase family.</text>
</comment>
<dbReference type="CDD" id="cd00771">
    <property type="entry name" value="ThrRS_core"/>
    <property type="match status" value="1"/>
</dbReference>
<dbReference type="InterPro" id="IPR002314">
    <property type="entry name" value="aa-tRNA-synt_IIb"/>
</dbReference>
<dbReference type="RefSeq" id="XP_067925692.1">
    <property type="nucleotide sequence ID" value="XM_068062331.1"/>
</dbReference>
<dbReference type="HAMAP" id="MF_00184">
    <property type="entry name" value="Thr_tRNA_synth"/>
    <property type="match status" value="1"/>
</dbReference>
<dbReference type="SMART" id="SM00863">
    <property type="entry name" value="tRNA_SAD"/>
    <property type="match status" value="1"/>
</dbReference>
<comment type="catalytic activity">
    <reaction evidence="11">
        <text>tRNA(Thr) + L-threonine + ATP = L-threonyl-tRNA(Thr) + AMP + diphosphate + H(+)</text>
        <dbReference type="Rhea" id="RHEA:24624"/>
        <dbReference type="Rhea" id="RHEA-COMP:9670"/>
        <dbReference type="Rhea" id="RHEA-COMP:9704"/>
        <dbReference type="ChEBI" id="CHEBI:15378"/>
        <dbReference type="ChEBI" id="CHEBI:30616"/>
        <dbReference type="ChEBI" id="CHEBI:33019"/>
        <dbReference type="ChEBI" id="CHEBI:57926"/>
        <dbReference type="ChEBI" id="CHEBI:78442"/>
        <dbReference type="ChEBI" id="CHEBI:78534"/>
        <dbReference type="ChEBI" id="CHEBI:456215"/>
        <dbReference type="EC" id="6.1.1.3"/>
    </reaction>
</comment>
<dbReference type="SUPFAM" id="SSF55186">
    <property type="entry name" value="ThrRS/AlaRS common domain"/>
    <property type="match status" value="1"/>
</dbReference>
<dbReference type="PANTHER" id="PTHR11451:SF46">
    <property type="entry name" value="THREONINE--TRNA LIGASE"/>
    <property type="match status" value="1"/>
</dbReference>
<dbReference type="EMBL" id="MIGC01000888">
    <property type="protein sequence ID" value="PHJ24018.1"/>
    <property type="molecule type" value="Genomic_DNA"/>
</dbReference>
<dbReference type="InterPro" id="IPR045864">
    <property type="entry name" value="aa-tRNA-synth_II/BPL/LPL"/>
</dbReference>
<feature type="domain" description="TGS" evidence="15">
    <location>
        <begin position="211"/>
        <end position="315"/>
    </location>
</feature>
<evidence type="ECO:0000256" key="5">
    <source>
        <dbReference type="ARBA" id="ARBA00022598"/>
    </source>
</evidence>
<dbReference type="InterPro" id="IPR002320">
    <property type="entry name" value="Thr-tRNA-ligase_IIa"/>
</dbReference>
<dbReference type="GeneID" id="94425542"/>
<evidence type="ECO:0000256" key="9">
    <source>
        <dbReference type="ARBA" id="ARBA00023146"/>
    </source>
</evidence>
<dbReference type="InterPro" id="IPR004154">
    <property type="entry name" value="Anticodon-bd"/>
</dbReference>
<dbReference type="Gene3D" id="3.30.930.10">
    <property type="entry name" value="Bira Bifunctional Protein, Domain 2"/>
    <property type="match status" value="1"/>
</dbReference>
<keyword evidence="6" id="KW-0547">Nucleotide-binding</keyword>
<keyword evidence="9 16" id="KW-0030">Aminoacyl-tRNA synthetase</keyword>
<dbReference type="Pfam" id="PF07973">
    <property type="entry name" value="tRNA_SAD"/>
    <property type="match status" value="1"/>
</dbReference>
<comment type="subcellular location">
    <subcellularLocation>
        <location evidence="1">Cytoplasm</location>
    </subcellularLocation>
</comment>
<dbReference type="AlphaFoldDB" id="A0A2C6L9A6"/>
<dbReference type="Pfam" id="PF00587">
    <property type="entry name" value="tRNA-synt_2b"/>
    <property type="match status" value="1"/>
</dbReference>
<keyword evidence="4" id="KW-0963">Cytoplasm</keyword>
<dbReference type="CDD" id="cd01667">
    <property type="entry name" value="TGS_ThrRS"/>
    <property type="match status" value="1"/>
</dbReference>
<protein>
    <recommendedName>
        <fullName evidence="12">Probable threonine--tRNA ligase, cytoplasmic</fullName>
        <ecNumber evidence="3">6.1.1.3</ecNumber>
    </recommendedName>
    <alternativeName>
        <fullName evidence="10">Threonyl-tRNA synthetase</fullName>
    </alternativeName>
</protein>
<dbReference type="InterPro" id="IPR018163">
    <property type="entry name" value="Thr/Ala-tRNA-synth_IIc_edit"/>
</dbReference>
<dbReference type="InterPro" id="IPR047246">
    <property type="entry name" value="ThrRS_anticodon"/>
</dbReference>
<dbReference type="PRINTS" id="PR01047">
    <property type="entry name" value="TRNASYNTHTHR"/>
</dbReference>
<dbReference type="InterPro" id="IPR004095">
    <property type="entry name" value="TGS"/>
</dbReference>
<evidence type="ECO:0000256" key="4">
    <source>
        <dbReference type="ARBA" id="ARBA00022490"/>
    </source>
</evidence>
<keyword evidence="5" id="KW-0436">Ligase</keyword>
<dbReference type="Pfam" id="PF03129">
    <property type="entry name" value="HGTP_anticodon"/>
    <property type="match status" value="1"/>
</dbReference>
<dbReference type="PROSITE" id="PS50862">
    <property type="entry name" value="AA_TRNA_LIGASE_II"/>
    <property type="match status" value="1"/>
</dbReference>
<keyword evidence="17" id="KW-1185">Reference proteome</keyword>
<evidence type="ECO:0000256" key="10">
    <source>
        <dbReference type="ARBA" id="ARBA00031900"/>
    </source>
</evidence>